<dbReference type="EMBL" id="BAAADB010000030">
    <property type="protein sequence ID" value="GAA0521750.1"/>
    <property type="molecule type" value="Genomic_DNA"/>
</dbReference>
<dbReference type="SUPFAM" id="SSF82549">
    <property type="entry name" value="DAK1/DegV-like"/>
    <property type="match status" value="1"/>
</dbReference>
<dbReference type="InterPro" id="IPR043168">
    <property type="entry name" value="DegV_C"/>
</dbReference>
<dbReference type="PANTHER" id="PTHR33434">
    <property type="entry name" value="DEGV DOMAIN-CONTAINING PROTEIN DR_1986-RELATED"/>
    <property type="match status" value="1"/>
</dbReference>
<dbReference type="Proteomes" id="UP001500191">
    <property type="component" value="Unassembled WGS sequence"/>
</dbReference>
<dbReference type="NCBIfam" id="TIGR00762">
    <property type="entry name" value="DegV"/>
    <property type="match status" value="1"/>
</dbReference>
<dbReference type="Pfam" id="PF02645">
    <property type="entry name" value="DegV"/>
    <property type="match status" value="1"/>
</dbReference>
<dbReference type="PROSITE" id="PS51482">
    <property type="entry name" value="DEGV"/>
    <property type="match status" value="1"/>
</dbReference>
<reference evidence="3" key="1">
    <citation type="journal article" date="2019" name="Int. J. Syst. Evol. Microbiol.">
        <title>The Global Catalogue of Microorganisms (GCM) 10K type strain sequencing project: providing services to taxonomists for standard genome sequencing and annotation.</title>
        <authorList>
            <consortium name="The Broad Institute Genomics Platform"/>
            <consortium name="The Broad Institute Genome Sequencing Center for Infectious Disease"/>
            <person name="Wu L."/>
            <person name="Ma J."/>
        </authorList>
    </citation>
    <scope>NUCLEOTIDE SEQUENCE [LARGE SCALE GENOMIC DNA]</scope>
    <source>
        <strain evidence="3">JCM 14368</strain>
    </source>
</reference>
<keyword evidence="3" id="KW-1185">Reference proteome</keyword>
<dbReference type="InterPro" id="IPR050270">
    <property type="entry name" value="DegV_domain_contain"/>
</dbReference>
<gene>
    <name evidence="2" type="ORF">GCM10008937_31650</name>
</gene>
<dbReference type="RefSeq" id="WP_343760916.1">
    <property type="nucleotide sequence ID" value="NZ_BAAADB010000030.1"/>
</dbReference>
<dbReference type="InterPro" id="IPR003797">
    <property type="entry name" value="DegV"/>
</dbReference>
<evidence type="ECO:0000256" key="1">
    <source>
        <dbReference type="ARBA" id="ARBA00023121"/>
    </source>
</evidence>
<keyword evidence="1" id="KW-0446">Lipid-binding</keyword>
<dbReference type="PANTHER" id="PTHR33434:SF2">
    <property type="entry name" value="FATTY ACID-BINDING PROTEIN TM_1468"/>
    <property type="match status" value="1"/>
</dbReference>
<comment type="caution">
    <text evidence="2">The sequence shown here is derived from an EMBL/GenBank/DDBJ whole genome shotgun (WGS) entry which is preliminary data.</text>
</comment>
<organism evidence="2 3">
    <name type="scientific">Deinococcus depolymerans</name>
    <dbReference type="NCBI Taxonomy" id="392408"/>
    <lineage>
        <taxon>Bacteria</taxon>
        <taxon>Thermotogati</taxon>
        <taxon>Deinococcota</taxon>
        <taxon>Deinococci</taxon>
        <taxon>Deinococcales</taxon>
        <taxon>Deinococcaceae</taxon>
        <taxon>Deinococcus</taxon>
    </lineage>
</organism>
<accession>A0ABP3MJS4</accession>
<protein>
    <submittedName>
        <fullName evidence="2">DegV family protein</fullName>
    </submittedName>
</protein>
<evidence type="ECO:0000313" key="2">
    <source>
        <dbReference type="EMBL" id="GAA0521750.1"/>
    </source>
</evidence>
<dbReference type="Gene3D" id="3.40.50.10170">
    <property type="match status" value="1"/>
</dbReference>
<evidence type="ECO:0000313" key="3">
    <source>
        <dbReference type="Proteomes" id="UP001500191"/>
    </source>
</evidence>
<dbReference type="Gene3D" id="3.30.1180.10">
    <property type="match status" value="1"/>
</dbReference>
<proteinExistence type="predicted"/>
<sequence>MTQERMTPGTAQTTSPRFGIVTDGGLDAYPSLLNDVPVAPFSVTFGDASYRTNEISRADLFRMLESNPNHPTSSQPTPQDWMDAVRRAGVRDVLGVTISAGLSGSMNAAEQARQALGDEFNLTLHDSGTLSAAQAFQLHAAGTAAARGESLETAREWMRAVHEETELYFTIETLEYLRRGGRIGRVQATLGGLLNLKPVVTVDKQGGTYTNVGRARSYRGGMEAVATQVTRRFGEGTPLRVGLLYGSVREDADEVLGHLKGRHPIVWSDVTGVNPVLNVHTGPRTVGIAAAPGAWPWER</sequence>
<name>A0ABP3MJS4_9DEIO</name>